<keyword evidence="3" id="KW-0808">Transferase</keyword>
<evidence type="ECO:0000259" key="2">
    <source>
        <dbReference type="PROSITE" id="PS50011"/>
    </source>
</evidence>
<dbReference type="EMBL" id="ML170165">
    <property type="protein sequence ID" value="TDL24962.1"/>
    <property type="molecule type" value="Genomic_DNA"/>
</dbReference>
<reference evidence="3 4" key="1">
    <citation type="submission" date="2018-06" db="EMBL/GenBank/DDBJ databases">
        <title>A transcriptomic atlas of mushroom development highlights an independent origin of complex multicellularity.</title>
        <authorList>
            <consortium name="DOE Joint Genome Institute"/>
            <person name="Krizsan K."/>
            <person name="Almasi E."/>
            <person name="Merenyi Z."/>
            <person name="Sahu N."/>
            <person name="Viragh M."/>
            <person name="Koszo T."/>
            <person name="Mondo S."/>
            <person name="Kiss B."/>
            <person name="Balint B."/>
            <person name="Kues U."/>
            <person name="Barry K."/>
            <person name="Hegedus J.C."/>
            <person name="Henrissat B."/>
            <person name="Johnson J."/>
            <person name="Lipzen A."/>
            <person name="Ohm R."/>
            <person name="Nagy I."/>
            <person name="Pangilinan J."/>
            <person name="Yan J."/>
            <person name="Xiong Y."/>
            <person name="Grigoriev I.V."/>
            <person name="Hibbett D.S."/>
            <person name="Nagy L.G."/>
        </authorList>
    </citation>
    <scope>NUCLEOTIDE SEQUENCE [LARGE SCALE GENOMIC DNA]</scope>
    <source>
        <strain evidence="3 4">SZMC22713</strain>
    </source>
</reference>
<dbReference type="Gene3D" id="1.10.510.10">
    <property type="entry name" value="Transferase(Phosphotransferase) domain 1"/>
    <property type="match status" value="1"/>
</dbReference>
<evidence type="ECO:0000256" key="1">
    <source>
        <dbReference type="ARBA" id="ARBA00012513"/>
    </source>
</evidence>
<dbReference type="GO" id="GO:0005524">
    <property type="term" value="F:ATP binding"/>
    <property type="evidence" value="ECO:0007669"/>
    <property type="project" value="InterPro"/>
</dbReference>
<dbReference type="PANTHER" id="PTHR11909">
    <property type="entry name" value="CASEIN KINASE-RELATED"/>
    <property type="match status" value="1"/>
</dbReference>
<proteinExistence type="predicted"/>
<dbReference type="Proteomes" id="UP000294933">
    <property type="component" value="Unassembled WGS sequence"/>
</dbReference>
<dbReference type="InterPro" id="IPR000719">
    <property type="entry name" value="Prot_kinase_dom"/>
</dbReference>
<dbReference type="InterPro" id="IPR008271">
    <property type="entry name" value="Ser/Thr_kinase_AS"/>
</dbReference>
<dbReference type="Pfam" id="PF00069">
    <property type="entry name" value="Pkinase"/>
    <property type="match status" value="1"/>
</dbReference>
<dbReference type="GO" id="GO:0004674">
    <property type="term" value="F:protein serine/threonine kinase activity"/>
    <property type="evidence" value="ECO:0007669"/>
    <property type="project" value="UniProtKB-EC"/>
</dbReference>
<organism evidence="3 4">
    <name type="scientific">Rickenella mellea</name>
    <dbReference type="NCBI Taxonomy" id="50990"/>
    <lineage>
        <taxon>Eukaryota</taxon>
        <taxon>Fungi</taxon>
        <taxon>Dikarya</taxon>
        <taxon>Basidiomycota</taxon>
        <taxon>Agaricomycotina</taxon>
        <taxon>Agaricomycetes</taxon>
        <taxon>Hymenochaetales</taxon>
        <taxon>Rickenellaceae</taxon>
        <taxon>Rickenella</taxon>
    </lineage>
</organism>
<name>A0A4Y7QCZ8_9AGAM</name>
<dbReference type="AlphaFoldDB" id="A0A4Y7QCZ8"/>
<evidence type="ECO:0000313" key="3">
    <source>
        <dbReference type="EMBL" id="TDL24962.1"/>
    </source>
</evidence>
<dbReference type="InterPro" id="IPR011009">
    <property type="entry name" value="Kinase-like_dom_sf"/>
</dbReference>
<evidence type="ECO:0000313" key="4">
    <source>
        <dbReference type="Proteomes" id="UP000294933"/>
    </source>
</evidence>
<sequence>MGSGKQVAIKESRVSRTVKRPSLQQESRILQLLKGHPAIPALYGYGHLDHFEYISMELLGPSIAAQMKDGAGLKVKTVIRIVDQVLAALQHIHELGIVHRDVKPENLLCSPDDPSTIKVIDFGMSKPFSRGEPTNLNSHNGLDLSPRDDLESLAFVALYLLRGSLPWKPRPRKERLLRTQEIVRLMKQGCSGPDLSAGLPKEFGDLLSRSRSMNFHDLPDYNALRRSFASLELSDGFPKEVGELLPCGHSRQFHHLLDYTALGP</sequence>
<dbReference type="STRING" id="50990.A0A4Y7QCZ8"/>
<dbReference type="SMART" id="SM00220">
    <property type="entry name" value="S_TKc"/>
    <property type="match status" value="1"/>
</dbReference>
<keyword evidence="3" id="KW-0418">Kinase</keyword>
<feature type="domain" description="Protein kinase" evidence="2">
    <location>
        <begin position="1"/>
        <end position="229"/>
    </location>
</feature>
<gene>
    <name evidence="3" type="ORF">BD410DRAFT_896551</name>
</gene>
<dbReference type="VEuPathDB" id="FungiDB:BD410DRAFT_896551"/>
<dbReference type="PROSITE" id="PS50011">
    <property type="entry name" value="PROTEIN_KINASE_DOM"/>
    <property type="match status" value="1"/>
</dbReference>
<dbReference type="PROSITE" id="PS00108">
    <property type="entry name" value="PROTEIN_KINASE_ST"/>
    <property type="match status" value="1"/>
</dbReference>
<dbReference type="InterPro" id="IPR050235">
    <property type="entry name" value="CK1_Ser-Thr_kinase"/>
</dbReference>
<dbReference type="SUPFAM" id="SSF56112">
    <property type="entry name" value="Protein kinase-like (PK-like)"/>
    <property type="match status" value="1"/>
</dbReference>
<accession>A0A4Y7QCZ8</accession>
<keyword evidence="4" id="KW-1185">Reference proteome</keyword>
<dbReference type="OrthoDB" id="5579860at2759"/>
<protein>
    <recommendedName>
        <fullName evidence="1">non-specific serine/threonine protein kinase</fullName>
        <ecNumber evidence="1">2.7.11.1</ecNumber>
    </recommendedName>
</protein>
<dbReference type="EC" id="2.7.11.1" evidence="1"/>